<feature type="non-terminal residue" evidence="2">
    <location>
        <position position="54"/>
    </location>
</feature>
<evidence type="ECO:0000313" key="2">
    <source>
        <dbReference type="EMBL" id="EHO52864.1"/>
    </source>
</evidence>
<dbReference type="STRING" id="797516.HMPREF9104_00815"/>
<sequence length="54" mass="6055">MFQLLGALFRSLIFRTAVQSRSLHVSQLLQESQAQGFPEKSTYAPASKRFAPLT</sequence>
<accession>H1LDY9</accession>
<proteinExistence type="predicted"/>
<dbReference type="Proteomes" id="UP000005025">
    <property type="component" value="Unassembled WGS sequence"/>
</dbReference>
<name>H1LDY9_9LACO</name>
<reference evidence="2 3" key="1">
    <citation type="submission" date="2011-09" db="EMBL/GenBank/DDBJ databases">
        <authorList>
            <person name="Weinstock G."/>
            <person name="Sodergren E."/>
            <person name="Clifton S."/>
            <person name="Fulton L."/>
            <person name="Fulton B."/>
            <person name="Courtney L."/>
            <person name="Fronick C."/>
            <person name="Harrison M."/>
            <person name="Strong C."/>
            <person name="Farmer C."/>
            <person name="Delahaunty K."/>
            <person name="Markovic C."/>
            <person name="Hall O."/>
            <person name="Minx P."/>
            <person name="Tomlinson C."/>
            <person name="Mitreva M."/>
            <person name="Hou S."/>
            <person name="Chen J."/>
            <person name="Wollam A."/>
            <person name="Pepin K.H."/>
            <person name="Johnson M."/>
            <person name="Bhonagiri V."/>
            <person name="Zhang X."/>
            <person name="Suruliraj S."/>
            <person name="Warren W."/>
            <person name="Chinwalla A."/>
            <person name="Mardis E.R."/>
            <person name="Wilson R.K."/>
        </authorList>
    </citation>
    <scope>NUCLEOTIDE SEQUENCE [LARGE SCALE GENOMIC DNA]</scope>
    <source>
        <strain evidence="2 3">F0435</strain>
    </source>
</reference>
<dbReference type="EMBL" id="AGRJ01000085">
    <property type="protein sequence ID" value="EHO52864.1"/>
    <property type="molecule type" value="Genomic_DNA"/>
</dbReference>
<dbReference type="HOGENOM" id="CLU_3073310_0_0_9"/>
<comment type="caution">
    <text evidence="2">The sequence shown here is derived from an EMBL/GenBank/DDBJ whole genome shotgun (WGS) entry which is preliminary data.</text>
</comment>
<feature type="region of interest" description="Disordered" evidence="1">
    <location>
        <begin position="35"/>
        <end position="54"/>
    </location>
</feature>
<organism evidence="2 3">
    <name type="scientific">Lentilactobacillus kisonensis F0435</name>
    <dbReference type="NCBI Taxonomy" id="797516"/>
    <lineage>
        <taxon>Bacteria</taxon>
        <taxon>Bacillati</taxon>
        <taxon>Bacillota</taxon>
        <taxon>Bacilli</taxon>
        <taxon>Lactobacillales</taxon>
        <taxon>Lactobacillaceae</taxon>
        <taxon>Lentilactobacillus</taxon>
    </lineage>
</organism>
<evidence type="ECO:0000313" key="3">
    <source>
        <dbReference type="Proteomes" id="UP000005025"/>
    </source>
</evidence>
<evidence type="ECO:0000256" key="1">
    <source>
        <dbReference type="SAM" id="MobiDB-lite"/>
    </source>
</evidence>
<dbReference type="AlphaFoldDB" id="H1LDY9"/>
<gene>
    <name evidence="2" type="ORF">HMPREF9104_00815</name>
</gene>
<protein>
    <submittedName>
        <fullName evidence="2">Uncharacterized protein</fullName>
    </submittedName>
</protein>